<dbReference type="InterPro" id="IPR003593">
    <property type="entry name" value="AAA+_ATPase"/>
</dbReference>
<evidence type="ECO:0000256" key="7">
    <source>
        <dbReference type="ARBA" id="ARBA00023136"/>
    </source>
</evidence>
<dbReference type="Gene3D" id="3.40.50.300">
    <property type="entry name" value="P-loop containing nucleotide triphosphate hydrolases"/>
    <property type="match status" value="1"/>
</dbReference>
<dbReference type="InterPro" id="IPR050388">
    <property type="entry name" value="ABC_Ni/Peptide_Import"/>
</dbReference>
<dbReference type="GO" id="GO:0005886">
    <property type="term" value="C:plasma membrane"/>
    <property type="evidence" value="ECO:0007669"/>
    <property type="project" value="UniProtKB-SubCell"/>
</dbReference>
<evidence type="ECO:0000256" key="4">
    <source>
        <dbReference type="ARBA" id="ARBA00022475"/>
    </source>
</evidence>
<accession>A0A537JDI9</accession>
<dbReference type="PANTHER" id="PTHR43297:SF2">
    <property type="entry name" value="DIPEPTIDE TRANSPORT ATP-BINDING PROTEIN DPPD"/>
    <property type="match status" value="1"/>
</dbReference>
<organism evidence="10 11">
    <name type="scientific">Candidatus Segetimicrobium genomatis</name>
    <dbReference type="NCBI Taxonomy" id="2569760"/>
    <lineage>
        <taxon>Bacteria</taxon>
        <taxon>Bacillati</taxon>
        <taxon>Candidatus Sysuimicrobiota</taxon>
        <taxon>Candidatus Sysuimicrobiia</taxon>
        <taxon>Candidatus Sysuimicrobiales</taxon>
        <taxon>Candidatus Segetimicrobiaceae</taxon>
        <taxon>Candidatus Segetimicrobium</taxon>
    </lineage>
</organism>
<dbReference type="InterPro" id="IPR003439">
    <property type="entry name" value="ABC_transporter-like_ATP-bd"/>
</dbReference>
<keyword evidence="6 10" id="KW-0067">ATP-binding</keyword>
<comment type="subcellular location">
    <subcellularLocation>
        <location evidence="1">Cell membrane</location>
        <topology evidence="1">Peripheral membrane protein</topology>
    </subcellularLocation>
</comment>
<dbReference type="CDD" id="cd03257">
    <property type="entry name" value="ABC_NikE_OppD_transporters"/>
    <property type="match status" value="1"/>
</dbReference>
<keyword evidence="7" id="KW-0472">Membrane</keyword>
<protein>
    <submittedName>
        <fullName evidence="10">ABC transporter ATP-binding protein</fullName>
    </submittedName>
</protein>
<dbReference type="PROSITE" id="PS50893">
    <property type="entry name" value="ABC_TRANSPORTER_2"/>
    <property type="match status" value="1"/>
</dbReference>
<keyword evidence="4" id="KW-1003">Cell membrane</keyword>
<evidence type="ECO:0000256" key="5">
    <source>
        <dbReference type="ARBA" id="ARBA00022741"/>
    </source>
</evidence>
<dbReference type="GO" id="GO:0016887">
    <property type="term" value="F:ATP hydrolysis activity"/>
    <property type="evidence" value="ECO:0007669"/>
    <property type="project" value="InterPro"/>
</dbReference>
<evidence type="ECO:0000256" key="8">
    <source>
        <dbReference type="SAM" id="MobiDB-lite"/>
    </source>
</evidence>
<evidence type="ECO:0000259" key="9">
    <source>
        <dbReference type="PROSITE" id="PS50893"/>
    </source>
</evidence>
<dbReference type="Pfam" id="PF00005">
    <property type="entry name" value="ABC_tran"/>
    <property type="match status" value="1"/>
</dbReference>
<dbReference type="SUPFAM" id="SSF52540">
    <property type="entry name" value="P-loop containing nucleoside triphosphate hydrolases"/>
    <property type="match status" value="1"/>
</dbReference>
<evidence type="ECO:0000256" key="3">
    <source>
        <dbReference type="ARBA" id="ARBA00022448"/>
    </source>
</evidence>
<evidence type="ECO:0000256" key="1">
    <source>
        <dbReference type="ARBA" id="ARBA00004202"/>
    </source>
</evidence>
<dbReference type="PROSITE" id="PS00211">
    <property type="entry name" value="ABC_TRANSPORTER_1"/>
    <property type="match status" value="1"/>
</dbReference>
<feature type="region of interest" description="Disordered" evidence="8">
    <location>
        <begin position="197"/>
        <end position="349"/>
    </location>
</feature>
<feature type="compositionally biased region" description="Low complexity" evidence="8">
    <location>
        <begin position="271"/>
        <end position="307"/>
    </location>
</feature>
<name>A0A537JDI9_9BACT</name>
<keyword evidence="5" id="KW-0547">Nucleotide-binding</keyword>
<dbReference type="InterPro" id="IPR017871">
    <property type="entry name" value="ABC_transporter-like_CS"/>
</dbReference>
<evidence type="ECO:0000313" key="10">
    <source>
        <dbReference type="EMBL" id="TMI81601.1"/>
    </source>
</evidence>
<reference evidence="10 11" key="1">
    <citation type="journal article" date="2019" name="Nat. Microbiol.">
        <title>Mediterranean grassland soil C-N compound turnover is dependent on rainfall and depth, and is mediated by genomically divergent microorganisms.</title>
        <authorList>
            <person name="Diamond S."/>
            <person name="Andeer P.F."/>
            <person name="Li Z."/>
            <person name="Crits-Christoph A."/>
            <person name="Burstein D."/>
            <person name="Anantharaman K."/>
            <person name="Lane K.R."/>
            <person name="Thomas B.C."/>
            <person name="Pan C."/>
            <person name="Northen T.R."/>
            <person name="Banfield J.F."/>
        </authorList>
    </citation>
    <scope>NUCLEOTIDE SEQUENCE [LARGE SCALE GENOMIC DNA]</scope>
    <source>
        <strain evidence="10">NP_6</strain>
    </source>
</reference>
<dbReference type="GO" id="GO:0005524">
    <property type="term" value="F:ATP binding"/>
    <property type="evidence" value="ECO:0007669"/>
    <property type="project" value="UniProtKB-KW"/>
</dbReference>
<dbReference type="SMART" id="SM00382">
    <property type="entry name" value="AAA"/>
    <property type="match status" value="1"/>
</dbReference>
<feature type="domain" description="ABC transporter" evidence="9">
    <location>
        <begin position="6"/>
        <end position="257"/>
    </location>
</feature>
<evidence type="ECO:0000256" key="6">
    <source>
        <dbReference type="ARBA" id="ARBA00022840"/>
    </source>
</evidence>
<dbReference type="Proteomes" id="UP000318093">
    <property type="component" value="Unassembled WGS sequence"/>
</dbReference>
<gene>
    <name evidence="10" type="ORF">E6H03_06805</name>
</gene>
<comment type="similarity">
    <text evidence="2">Belongs to the ABC transporter superfamily.</text>
</comment>
<dbReference type="EMBL" id="VBAN01000200">
    <property type="protein sequence ID" value="TMI81601.1"/>
    <property type="molecule type" value="Genomic_DNA"/>
</dbReference>
<evidence type="ECO:0000256" key="2">
    <source>
        <dbReference type="ARBA" id="ARBA00005417"/>
    </source>
</evidence>
<dbReference type="AlphaFoldDB" id="A0A537JDI9"/>
<evidence type="ECO:0000313" key="11">
    <source>
        <dbReference type="Proteomes" id="UP000318093"/>
    </source>
</evidence>
<feature type="compositionally biased region" description="Low complexity" evidence="8">
    <location>
        <begin position="240"/>
        <end position="252"/>
    </location>
</feature>
<keyword evidence="3" id="KW-0813">Transport</keyword>
<dbReference type="InterPro" id="IPR027417">
    <property type="entry name" value="P-loop_NTPase"/>
</dbReference>
<sequence>MTSPLLEIEGLTVSYRRAGEWGTAVSNVSLGIGGGEAYGLVGESGCGKTTLALALMRYLPRNGRIDAGAIRVEGEDLIRLQGEALRRWRGARLGMVYQDPAGALNPALRVGDQIAEVYRFHRGAGRREAVRRAADALVKVAMPDPDDLMRRYPHQLSGGQQQRVVIAMALAGSPRLLILDEPTTGLDVTIEAEIIDPSPRSAPRSTRRSCSSVTTSDSSPGCATGSASCTRAGSSRKAPRTTSSTPPATPTRWACSAVFPGSSLGRGGSGSSPSRARSPSSAMPSPGAPSTPGASWRRSGAAAASRSCTLWGPGGTAGATSGKTSRACRIRTRPPSPEQGANPKRRCSR</sequence>
<comment type="caution">
    <text evidence="10">The sequence shown here is derived from an EMBL/GenBank/DDBJ whole genome shotgun (WGS) entry which is preliminary data.</text>
</comment>
<proteinExistence type="inferred from homology"/>
<dbReference type="PANTHER" id="PTHR43297">
    <property type="entry name" value="OLIGOPEPTIDE TRANSPORT ATP-BINDING PROTEIN APPD"/>
    <property type="match status" value="1"/>
</dbReference>
<feature type="compositionally biased region" description="Low complexity" evidence="8">
    <location>
        <begin position="197"/>
        <end position="219"/>
    </location>
</feature>